<reference evidence="3 4" key="1">
    <citation type="journal article" date="2023" name="ISME J.">
        <title>Cultivation and genomic characterization of novel and ubiquitous marine nitrite-oxidizing bacteria from the Nitrospirales.</title>
        <authorList>
            <person name="Mueller A.J."/>
            <person name="Daebeler A."/>
            <person name="Herbold C.W."/>
            <person name="Kirkegaard R.H."/>
            <person name="Daims H."/>
        </authorList>
    </citation>
    <scope>NUCLEOTIDE SEQUENCE [LARGE SCALE GENOMIC DNA]</scope>
    <source>
        <strain evidence="3 4">EB</strain>
    </source>
</reference>
<feature type="domain" description="Acyltransferase 3" evidence="2">
    <location>
        <begin position="8"/>
        <end position="352"/>
    </location>
</feature>
<feature type="transmembrane region" description="Helical" evidence="1">
    <location>
        <begin position="196"/>
        <end position="218"/>
    </location>
</feature>
<keyword evidence="1" id="KW-0812">Transmembrane</keyword>
<dbReference type="PANTHER" id="PTHR23028">
    <property type="entry name" value="ACETYLTRANSFERASE"/>
    <property type="match status" value="1"/>
</dbReference>
<dbReference type="InterPro" id="IPR050879">
    <property type="entry name" value="Acyltransferase_3"/>
</dbReference>
<proteinExistence type="predicted"/>
<organism evidence="3 4">
    <name type="scientific">Candidatus Nitronereus thalassa</name>
    <dbReference type="NCBI Taxonomy" id="3020898"/>
    <lineage>
        <taxon>Bacteria</taxon>
        <taxon>Pseudomonadati</taxon>
        <taxon>Nitrospirota</taxon>
        <taxon>Nitrospiria</taxon>
        <taxon>Nitrospirales</taxon>
        <taxon>Nitrospiraceae</taxon>
        <taxon>Candidatus Nitronereus</taxon>
    </lineage>
</organism>
<keyword evidence="4" id="KW-1185">Reference proteome</keyword>
<gene>
    <name evidence="3" type="ORF">PPG34_17755</name>
</gene>
<evidence type="ECO:0000313" key="3">
    <source>
        <dbReference type="EMBL" id="MDT7044201.1"/>
    </source>
</evidence>
<feature type="transmembrane region" description="Helical" evidence="1">
    <location>
        <begin position="12"/>
        <end position="35"/>
    </location>
</feature>
<dbReference type="Pfam" id="PF01757">
    <property type="entry name" value="Acyl_transf_3"/>
    <property type="match status" value="1"/>
</dbReference>
<dbReference type="GO" id="GO:0016746">
    <property type="term" value="F:acyltransferase activity"/>
    <property type="evidence" value="ECO:0007669"/>
    <property type="project" value="UniProtKB-KW"/>
</dbReference>
<dbReference type="RefSeq" id="WP_313834786.1">
    <property type="nucleotide sequence ID" value="NZ_JAQOUE010000002.1"/>
</dbReference>
<keyword evidence="3" id="KW-0012">Acyltransferase</keyword>
<feature type="transmembrane region" description="Helical" evidence="1">
    <location>
        <begin position="165"/>
        <end position="190"/>
    </location>
</feature>
<name>A0ABU3KCP6_9BACT</name>
<evidence type="ECO:0000259" key="2">
    <source>
        <dbReference type="Pfam" id="PF01757"/>
    </source>
</evidence>
<protein>
    <submittedName>
        <fullName evidence="3">Acyltransferase</fullName>
    </submittedName>
</protein>
<feature type="transmembrane region" description="Helical" evidence="1">
    <location>
        <begin position="99"/>
        <end position="119"/>
    </location>
</feature>
<keyword evidence="1" id="KW-1133">Transmembrane helix</keyword>
<feature type="transmembrane region" description="Helical" evidence="1">
    <location>
        <begin position="239"/>
        <end position="256"/>
    </location>
</feature>
<dbReference type="PANTHER" id="PTHR23028:SF53">
    <property type="entry name" value="ACYL_TRANSF_3 DOMAIN-CONTAINING PROTEIN"/>
    <property type="match status" value="1"/>
</dbReference>
<sequence length="394" mass="45433">MPKEQSIDDIQILRAWAILLVTIAHFQVYLIYWSSPFLKDFYYYFGGAFGVDLFFAISGFVIAKSLLPTLRNTQSTQEFFQAVKAFWIRRIWRLTPSSLLWIVLPLLLCLGFNESGAFFSLEANLRMAAAALLKVSNFYARTVWGQPEYKNVLSPYWSLSLEEQFYFILPLLVFFFRRKLIPLLLLIVSIQPFLHHGYFALGVMRSEALFLGVLIAIWQSHPTYNHWNPKFLQHAFPRVLFSWIIIGSLILLNSQIKLLPPGYSFGPAALVSGAAVLAASFNQNYFVKTHWLKSVLLWIGSRSYGLYLIHIPAFAASREIFHRGNPQNPVHLQGDFAIAFFVIFAILFTAFLAELNYRFFELPLRYKGKAIANKYFPEKTPEQILSSRELPAYH</sequence>
<keyword evidence="3" id="KW-0808">Transferase</keyword>
<feature type="transmembrane region" description="Helical" evidence="1">
    <location>
        <begin position="262"/>
        <end position="283"/>
    </location>
</feature>
<dbReference type="EMBL" id="JAQOUE010000002">
    <property type="protein sequence ID" value="MDT7044201.1"/>
    <property type="molecule type" value="Genomic_DNA"/>
</dbReference>
<dbReference type="Proteomes" id="UP001250932">
    <property type="component" value="Unassembled WGS sequence"/>
</dbReference>
<feature type="transmembrane region" description="Helical" evidence="1">
    <location>
        <begin position="336"/>
        <end position="357"/>
    </location>
</feature>
<evidence type="ECO:0000313" key="4">
    <source>
        <dbReference type="Proteomes" id="UP001250932"/>
    </source>
</evidence>
<keyword evidence="1" id="KW-0472">Membrane</keyword>
<dbReference type="InterPro" id="IPR002656">
    <property type="entry name" value="Acyl_transf_3_dom"/>
</dbReference>
<comment type="caution">
    <text evidence="3">The sequence shown here is derived from an EMBL/GenBank/DDBJ whole genome shotgun (WGS) entry which is preliminary data.</text>
</comment>
<accession>A0ABU3KCP6</accession>
<feature type="transmembrane region" description="Helical" evidence="1">
    <location>
        <begin position="41"/>
        <end position="63"/>
    </location>
</feature>
<evidence type="ECO:0000256" key="1">
    <source>
        <dbReference type="SAM" id="Phobius"/>
    </source>
</evidence>